<sequence length="576" mass="63896">MTTSFPSTHYACPCSDLTSAPPPPSSKRASIQPTSFQVNEEQAFNPHSPRADYTLYPLDHLLFCDECDEIRCPRCWTEEVLYWYCPHCLFEVPSSAVKGDGNRCSRSCYDCPSCTSPLAVTQISQRDEALLRPSDAAGGNETYVLQCHYCDWSTLEINVHFNKPTKITEQLVKQRKSRTSGSKENVSSEKAAITHDDAFANLTNFYEDQLNETVEPQNAYPGSPYSSPANLARIMNIYGGLSHNALKKTREKPQPMREARGHAEGQTSFSANDSDTGIIQRLQSFGWDATTTSEQCLSAPVNNDTRFTDDLWPSATRLRTRRAKRCKSCRHIIARQEPKVGSMRYKIRLLAMNYIPRLSIRPLNPTVTTTNPAFHLRPDMPEQEKLQPHQTKQYVLTIRNPLFETVKITLATPTTTPGKVASRVTILCPSFTVGPAGEVWDEALSASTQSASSDGGRKAAMASLTGSSESSDRQPEAGKIWEKTRNSTSVVVEIIPGSLRPPPSIVPKTEEELADAELKEDDDVLEVPVYVRAEWETEVKPGETVQGRKEVGGMAGEKVRKEVGYWVALGIGRIAG</sequence>
<accession>A0ACC3ML10</accession>
<evidence type="ECO:0000313" key="1">
    <source>
        <dbReference type="EMBL" id="KAK3697671.1"/>
    </source>
</evidence>
<keyword evidence="2" id="KW-1185">Reference proteome</keyword>
<protein>
    <submittedName>
        <fullName evidence="1">Uncharacterized protein</fullName>
    </submittedName>
</protein>
<dbReference type="Proteomes" id="UP001281147">
    <property type="component" value="Unassembled WGS sequence"/>
</dbReference>
<reference evidence="1" key="1">
    <citation type="submission" date="2023-07" db="EMBL/GenBank/DDBJ databases">
        <title>Black Yeasts Isolated from many extreme environments.</title>
        <authorList>
            <person name="Coleine C."/>
            <person name="Stajich J.E."/>
            <person name="Selbmann L."/>
        </authorList>
    </citation>
    <scope>NUCLEOTIDE SEQUENCE</scope>
    <source>
        <strain evidence="1">CCFEE 5714</strain>
    </source>
</reference>
<organism evidence="1 2">
    <name type="scientific">Vermiconidia calcicola</name>
    <dbReference type="NCBI Taxonomy" id="1690605"/>
    <lineage>
        <taxon>Eukaryota</taxon>
        <taxon>Fungi</taxon>
        <taxon>Dikarya</taxon>
        <taxon>Ascomycota</taxon>
        <taxon>Pezizomycotina</taxon>
        <taxon>Dothideomycetes</taxon>
        <taxon>Dothideomycetidae</taxon>
        <taxon>Mycosphaerellales</taxon>
        <taxon>Extremaceae</taxon>
        <taxon>Vermiconidia</taxon>
    </lineage>
</organism>
<evidence type="ECO:0000313" key="2">
    <source>
        <dbReference type="Proteomes" id="UP001281147"/>
    </source>
</evidence>
<proteinExistence type="predicted"/>
<comment type="caution">
    <text evidence="1">The sequence shown here is derived from an EMBL/GenBank/DDBJ whole genome shotgun (WGS) entry which is preliminary data.</text>
</comment>
<name>A0ACC3ML10_9PEZI</name>
<gene>
    <name evidence="1" type="ORF">LTR37_017320</name>
</gene>
<dbReference type="EMBL" id="JAUTXU010000222">
    <property type="protein sequence ID" value="KAK3697671.1"/>
    <property type="molecule type" value="Genomic_DNA"/>
</dbReference>